<dbReference type="EMBL" id="UINC01008600">
    <property type="protein sequence ID" value="SVA38676.1"/>
    <property type="molecule type" value="Genomic_DNA"/>
</dbReference>
<reference evidence="1" key="1">
    <citation type="submission" date="2018-05" db="EMBL/GenBank/DDBJ databases">
        <authorList>
            <person name="Lanie J.A."/>
            <person name="Ng W.-L."/>
            <person name="Kazmierczak K.M."/>
            <person name="Andrzejewski T.M."/>
            <person name="Davidsen T.M."/>
            <person name="Wayne K.J."/>
            <person name="Tettelin H."/>
            <person name="Glass J.I."/>
            <person name="Rusch D."/>
            <person name="Podicherti R."/>
            <person name="Tsui H.-C.T."/>
            <person name="Winkler M.E."/>
        </authorList>
    </citation>
    <scope>NUCLEOTIDE SEQUENCE</scope>
</reference>
<accession>A0A381VE92</accession>
<gene>
    <name evidence="1" type="ORF">METZ01_LOCUS91530</name>
</gene>
<feature type="non-terminal residue" evidence="1">
    <location>
        <position position="206"/>
    </location>
</feature>
<sequence>MTDQLSSLQAGGLLHPARTLRLMQQAIKENQLDLQGLTILTEMGSGAFVTTPLLAALAGADQVYALTQDSVYGAAADIATVGAEFARFCGIPNRIMVEESKRAEVLGQADVVTNLGFVRPLDRMTVSKLKAGAVIALMCEAWEARPEDVDLGACEAHDITVIATNEDYPGLEVFDFSGPLALKLLFEAEIEVYQSRIGVVSTDKFG</sequence>
<protein>
    <submittedName>
        <fullName evidence="1">Uncharacterized protein</fullName>
    </submittedName>
</protein>
<name>A0A381VE92_9ZZZZ</name>
<proteinExistence type="predicted"/>
<dbReference type="AlphaFoldDB" id="A0A381VE92"/>
<organism evidence="1">
    <name type="scientific">marine metagenome</name>
    <dbReference type="NCBI Taxonomy" id="408172"/>
    <lineage>
        <taxon>unclassified sequences</taxon>
        <taxon>metagenomes</taxon>
        <taxon>ecological metagenomes</taxon>
    </lineage>
</organism>
<evidence type="ECO:0000313" key="1">
    <source>
        <dbReference type="EMBL" id="SVA38676.1"/>
    </source>
</evidence>